<feature type="compositionally biased region" description="Polar residues" evidence="3">
    <location>
        <begin position="13"/>
        <end position="22"/>
    </location>
</feature>
<evidence type="ECO:0000256" key="3">
    <source>
        <dbReference type="SAM" id="MobiDB-lite"/>
    </source>
</evidence>
<reference evidence="6" key="1">
    <citation type="journal article" date="2017" name="Genome Biol.">
        <title>Comparative genomics reveals high biological diversity and specific adaptations in the industrially and medically important fungal genus Aspergillus.</title>
        <authorList>
            <person name="de Vries R.P."/>
            <person name="Riley R."/>
            <person name="Wiebenga A."/>
            <person name="Aguilar-Osorio G."/>
            <person name="Amillis S."/>
            <person name="Uchima C.A."/>
            <person name="Anderluh G."/>
            <person name="Asadollahi M."/>
            <person name="Askin M."/>
            <person name="Barry K."/>
            <person name="Battaglia E."/>
            <person name="Bayram O."/>
            <person name="Benocci T."/>
            <person name="Braus-Stromeyer S.A."/>
            <person name="Caldana C."/>
            <person name="Canovas D."/>
            <person name="Cerqueira G.C."/>
            <person name="Chen F."/>
            <person name="Chen W."/>
            <person name="Choi C."/>
            <person name="Clum A."/>
            <person name="Dos Santos R.A."/>
            <person name="Damasio A.R."/>
            <person name="Diallinas G."/>
            <person name="Emri T."/>
            <person name="Fekete E."/>
            <person name="Flipphi M."/>
            <person name="Freyberg S."/>
            <person name="Gallo A."/>
            <person name="Gournas C."/>
            <person name="Habgood R."/>
            <person name="Hainaut M."/>
            <person name="Harispe M.L."/>
            <person name="Henrissat B."/>
            <person name="Hilden K.S."/>
            <person name="Hope R."/>
            <person name="Hossain A."/>
            <person name="Karabika E."/>
            <person name="Karaffa L."/>
            <person name="Karanyi Z."/>
            <person name="Krasevec N."/>
            <person name="Kuo A."/>
            <person name="Kusch H."/>
            <person name="LaButti K."/>
            <person name="Lagendijk E.L."/>
            <person name="Lapidus A."/>
            <person name="Levasseur A."/>
            <person name="Lindquist E."/>
            <person name="Lipzen A."/>
            <person name="Logrieco A.F."/>
            <person name="MacCabe A."/>
            <person name="Maekelae M.R."/>
            <person name="Malavazi I."/>
            <person name="Melin P."/>
            <person name="Meyer V."/>
            <person name="Mielnichuk N."/>
            <person name="Miskei M."/>
            <person name="Molnar A.P."/>
            <person name="Mule G."/>
            <person name="Ngan C.Y."/>
            <person name="Orejas M."/>
            <person name="Orosz E."/>
            <person name="Ouedraogo J.P."/>
            <person name="Overkamp K.M."/>
            <person name="Park H.-S."/>
            <person name="Perrone G."/>
            <person name="Piumi F."/>
            <person name="Punt P.J."/>
            <person name="Ram A.F."/>
            <person name="Ramon A."/>
            <person name="Rauscher S."/>
            <person name="Record E."/>
            <person name="Riano-Pachon D.M."/>
            <person name="Robert V."/>
            <person name="Roehrig J."/>
            <person name="Ruller R."/>
            <person name="Salamov A."/>
            <person name="Salih N.S."/>
            <person name="Samson R.A."/>
            <person name="Sandor E."/>
            <person name="Sanguinetti M."/>
            <person name="Schuetze T."/>
            <person name="Sepcic K."/>
            <person name="Shelest E."/>
            <person name="Sherlock G."/>
            <person name="Sophianopoulou V."/>
            <person name="Squina F.M."/>
            <person name="Sun H."/>
            <person name="Susca A."/>
            <person name="Todd R.B."/>
            <person name="Tsang A."/>
            <person name="Unkles S.E."/>
            <person name="van de Wiele N."/>
            <person name="van Rossen-Uffink D."/>
            <person name="Oliveira J.V."/>
            <person name="Vesth T.C."/>
            <person name="Visser J."/>
            <person name="Yu J.-H."/>
            <person name="Zhou M."/>
            <person name="Andersen M.R."/>
            <person name="Archer D.B."/>
            <person name="Baker S.E."/>
            <person name="Benoit I."/>
            <person name="Brakhage A.A."/>
            <person name="Braus G.H."/>
            <person name="Fischer R."/>
            <person name="Frisvad J.C."/>
            <person name="Goldman G.H."/>
            <person name="Houbraken J."/>
            <person name="Oakley B."/>
            <person name="Pocsi I."/>
            <person name="Scazzocchio C."/>
            <person name="Seiboth B."/>
            <person name="vanKuyk P.A."/>
            <person name="Wortman J."/>
            <person name="Dyer P.S."/>
            <person name="Grigoriev I.V."/>
        </authorList>
    </citation>
    <scope>NUCLEOTIDE SEQUENCE [LARGE SCALE GENOMIC DNA]</scope>
    <source>
        <strain evidence="6">DTO 134E9</strain>
    </source>
</reference>
<feature type="coiled-coil region" evidence="2">
    <location>
        <begin position="78"/>
        <end position="119"/>
    </location>
</feature>
<name>A0A1L9R3T6_ASPWE</name>
<keyword evidence="1" id="KW-0863">Zinc-finger</keyword>
<evidence type="ECO:0000259" key="4">
    <source>
        <dbReference type="PROSITE" id="PS50158"/>
    </source>
</evidence>
<dbReference type="Proteomes" id="UP000184383">
    <property type="component" value="Unassembled WGS sequence"/>
</dbReference>
<accession>A0A1L9R3T6</accession>
<dbReference type="GO" id="GO:0008270">
    <property type="term" value="F:zinc ion binding"/>
    <property type="evidence" value="ECO:0007669"/>
    <property type="project" value="UniProtKB-KW"/>
</dbReference>
<dbReference type="AlphaFoldDB" id="A0A1L9R3T6"/>
<proteinExistence type="predicted"/>
<keyword evidence="1" id="KW-0862">Zinc</keyword>
<keyword evidence="6" id="KW-1185">Reference proteome</keyword>
<evidence type="ECO:0000256" key="2">
    <source>
        <dbReference type="SAM" id="Coils"/>
    </source>
</evidence>
<feature type="non-terminal residue" evidence="5">
    <location>
        <position position="410"/>
    </location>
</feature>
<feature type="domain" description="CCHC-type" evidence="4">
    <location>
        <begin position="345"/>
        <end position="361"/>
    </location>
</feature>
<dbReference type="GeneID" id="63745310"/>
<dbReference type="EMBL" id="KV878221">
    <property type="protein sequence ID" value="OJJ29547.1"/>
    <property type="molecule type" value="Genomic_DNA"/>
</dbReference>
<feature type="compositionally biased region" description="Pro residues" evidence="3">
    <location>
        <begin position="1"/>
        <end position="12"/>
    </location>
</feature>
<keyword evidence="2" id="KW-0175">Coiled coil</keyword>
<gene>
    <name evidence="5" type="ORF">ASPWEDRAFT_144302</name>
</gene>
<dbReference type="PROSITE" id="PS50158">
    <property type="entry name" value="ZF_CCHC"/>
    <property type="match status" value="1"/>
</dbReference>
<dbReference type="GO" id="GO:0003676">
    <property type="term" value="F:nucleic acid binding"/>
    <property type="evidence" value="ECO:0007669"/>
    <property type="project" value="InterPro"/>
</dbReference>
<evidence type="ECO:0000313" key="5">
    <source>
        <dbReference type="EMBL" id="OJJ29547.1"/>
    </source>
</evidence>
<dbReference type="InterPro" id="IPR001878">
    <property type="entry name" value="Znf_CCHC"/>
</dbReference>
<keyword evidence="1" id="KW-0479">Metal-binding</keyword>
<feature type="region of interest" description="Disordered" evidence="3">
    <location>
        <begin position="1"/>
        <end position="58"/>
    </location>
</feature>
<evidence type="ECO:0000256" key="1">
    <source>
        <dbReference type="PROSITE-ProRule" id="PRU00047"/>
    </source>
</evidence>
<evidence type="ECO:0000313" key="6">
    <source>
        <dbReference type="Proteomes" id="UP000184383"/>
    </source>
</evidence>
<protein>
    <recommendedName>
        <fullName evidence="4">CCHC-type domain-containing protein</fullName>
    </recommendedName>
</protein>
<dbReference type="VEuPathDB" id="FungiDB:ASPWEDRAFT_144302"/>
<dbReference type="RefSeq" id="XP_040683224.1">
    <property type="nucleotide sequence ID" value="XM_040829462.1"/>
</dbReference>
<sequence>MADPPSGGPEPHPTNSQETTASCAGDDLRTRTTSDTANLLNENRKRTRSGDAFTPADPAGRITTKEVWKLIGSLKDIIRHQTAAIEATQNELQEIKHSQHVLQEQNDKLHEELKAVRARVEATPPTTPARSWAEVAAESAQGPPQTPQRAEKEANCVRISTQRTFVDPRDNENADGNTFARYLSTEAAFTHIHTALTKAVTTQDAQVAGVGTTKTGYIVRFKDPESAEIARSNTEWLEDLGNNTKLVKPRFGVVVHRTPTEDLNLETDYNQVIEKITEQNDLAEQGHRIEEVVWLKRADKALGKFASLGIWLDSPEGADHFINRGFVIDKRYIGSVERREIKKKRCFRCQRFGHLAWSCKETPRCGHCAGPHERQRCPPGIRAQCLDCSGEHATGDRQCPSPATPNPNRC</sequence>
<dbReference type="STRING" id="1073089.A0A1L9R3T6"/>
<organism evidence="5 6">
    <name type="scientific">Aspergillus wentii DTO 134E9</name>
    <dbReference type="NCBI Taxonomy" id="1073089"/>
    <lineage>
        <taxon>Eukaryota</taxon>
        <taxon>Fungi</taxon>
        <taxon>Dikarya</taxon>
        <taxon>Ascomycota</taxon>
        <taxon>Pezizomycotina</taxon>
        <taxon>Eurotiomycetes</taxon>
        <taxon>Eurotiomycetidae</taxon>
        <taxon>Eurotiales</taxon>
        <taxon>Aspergillaceae</taxon>
        <taxon>Aspergillus</taxon>
        <taxon>Aspergillus subgen. Cremei</taxon>
    </lineage>
</organism>
<dbReference type="OrthoDB" id="4509126at2759"/>